<comment type="caution">
    <text evidence="1">The sequence shown here is derived from an EMBL/GenBank/DDBJ whole genome shotgun (WGS) entry which is preliminary data.</text>
</comment>
<dbReference type="EMBL" id="JBEPME010000004">
    <property type="protein sequence ID" value="MET3657855.1"/>
    <property type="molecule type" value="Genomic_DNA"/>
</dbReference>
<dbReference type="RefSeq" id="WP_354313593.1">
    <property type="nucleotide sequence ID" value="NZ_JBEPME010000004.1"/>
</dbReference>
<accession>A0ABV2K9U8</accession>
<dbReference type="Proteomes" id="UP001549104">
    <property type="component" value="Unassembled WGS sequence"/>
</dbReference>
<evidence type="ECO:0008006" key="3">
    <source>
        <dbReference type="Google" id="ProtNLM"/>
    </source>
</evidence>
<protein>
    <recommendedName>
        <fullName evidence="3">Helix-turn-helix domain containing protein</fullName>
    </recommendedName>
</protein>
<gene>
    <name evidence="1" type="ORF">ABIC55_002952</name>
</gene>
<organism evidence="1 2">
    <name type="scientific">Sporosarcina psychrophila</name>
    <name type="common">Bacillus psychrophilus</name>
    <dbReference type="NCBI Taxonomy" id="1476"/>
    <lineage>
        <taxon>Bacteria</taxon>
        <taxon>Bacillati</taxon>
        <taxon>Bacillota</taxon>
        <taxon>Bacilli</taxon>
        <taxon>Bacillales</taxon>
        <taxon>Caryophanaceae</taxon>
        <taxon>Sporosarcina</taxon>
    </lineage>
</organism>
<keyword evidence="2" id="KW-1185">Reference proteome</keyword>
<proteinExistence type="predicted"/>
<reference evidence="1 2" key="1">
    <citation type="submission" date="2024-06" db="EMBL/GenBank/DDBJ databases">
        <title>Sorghum-associated microbial communities from plants grown in Nebraska, USA.</title>
        <authorList>
            <person name="Schachtman D."/>
        </authorList>
    </citation>
    <scope>NUCLEOTIDE SEQUENCE [LARGE SCALE GENOMIC DNA]</scope>
    <source>
        <strain evidence="1 2">1288</strain>
    </source>
</reference>
<evidence type="ECO:0000313" key="1">
    <source>
        <dbReference type="EMBL" id="MET3657855.1"/>
    </source>
</evidence>
<sequence length="76" mass="8853">MLAAQELKYVLFDEIPVKWIWSERELIRFREMWNEGVGIAEMAKALNCNKRSVALLIMDQADQELVKQRPSGIFGQ</sequence>
<evidence type="ECO:0000313" key="2">
    <source>
        <dbReference type="Proteomes" id="UP001549104"/>
    </source>
</evidence>
<name>A0ABV2K9U8_SPOPS</name>